<evidence type="ECO:0000256" key="1">
    <source>
        <dbReference type="ARBA" id="ARBA00008638"/>
    </source>
</evidence>
<feature type="domain" description="Cyclin-like" evidence="7">
    <location>
        <begin position="83"/>
        <end position="167"/>
    </location>
</feature>
<keyword evidence="9" id="KW-1185">Reference proteome</keyword>
<evidence type="ECO:0000256" key="2">
    <source>
        <dbReference type="ARBA" id="ARBA00014912"/>
    </source>
</evidence>
<gene>
    <name evidence="8" type="ORF">AYL99_00451</name>
</gene>
<proteinExistence type="inferred from homology"/>
<dbReference type="Pfam" id="PF16899">
    <property type="entry name" value="Cyclin_C_2"/>
    <property type="match status" value="1"/>
</dbReference>
<dbReference type="CDD" id="cd20524">
    <property type="entry name" value="CYCLIN_CCNH_rpt1"/>
    <property type="match status" value="1"/>
</dbReference>
<dbReference type="EMBL" id="LVYI01000001">
    <property type="protein sequence ID" value="OAP64479.1"/>
    <property type="molecule type" value="Genomic_DNA"/>
</dbReference>
<dbReference type="PANTHER" id="PTHR10026">
    <property type="entry name" value="CYCLIN"/>
    <property type="match status" value="1"/>
</dbReference>
<comment type="similarity">
    <text evidence="1">Belongs to the cyclin family. Cyclin C subfamily.</text>
</comment>
<dbReference type="GO" id="GO:0016538">
    <property type="term" value="F:cyclin-dependent protein serine/threonine kinase regulator activity"/>
    <property type="evidence" value="ECO:0007669"/>
    <property type="project" value="InterPro"/>
</dbReference>
<evidence type="ECO:0000256" key="3">
    <source>
        <dbReference type="ARBA" id="ARBA00023127"/>
    </source>
</evidence>
<dbReference type="OrthoDB" id="340962at2759"/>
<dbReference type="InterPro" id="IPR013763">
    <property type="entry name" value="Cyclin-like_dom"/>
</dbReference>
<dbReference type="GO" id="GO:0006357">
    <property type="term" value="P:regulation of transcription by RNA polymerase II"/>
    <property type="evidence" value="ECO:0007669"/>
    <property type="project" value="InterPro"/>
</dbReference>
<feature type="region of interest" description="Disordered" evidence="6">
    <location>
        <begin position="325"/>
        <end position="352"/>
    </location>
</feature>
<dbReference type="SUPFAM" id="SSF47954">
    <property type="entry name" value="Cyclin-like"/>
    <property type="match status" value="2"/>
</dbReference>
<dbReference type="GeneID" id="30004621"/>
<evidence type="ECO:0000259" key="7">
    <source>
        <dbReference type="SMART" id="SM00385"/>
    </source>
</evidence>
<name>A0A178ZXD7_9EURO</name>
<keyword evidence="3 5" id="KW-0195">Cyclin</keyword>
<sequence length="373" mass="41919">MIEDDEYRASSQYRYWSYTEERLAQIRQKTNRLASERVKAAIRKTQITISGSSENSGNTADTPPDVPTLTAEEELKIVEWGCTKIVDMGEAMNPRIPSSIVATAIQYLRRFYLTHSPMIYHPKPIMVCALYLATKADHFYISLSKFVSELEKVTEQDVKAPEFLLLQGLKFTLDVRHPMKGLAGGHAEMLAMVQEGQLGSNSPKATSFARRVDSAADQAKGILTRAAQMTDAYFLYTPSQIWLGAMMVADSELTEVYLEHKLGNLPFDEATATFKQRVLTTIVACAKLLSSYRSPEDSTRRKELTRIRKKLTVCQDPEKVDIDAVSRGRAKLSEKRDGHGSDAEKALKKRKLEREKLEKDGEVFGPELRSISG</sequence>
<dbReference type="InterPro" id="IPR006671">
    <property type="entry name" value="Cyclin_N"/>
</dbReference>
<organism evidence="8 9">
    <name type="scientific">Fonsecaea erecta</name>
    <dbReference type="NCBI Taxonomy" id="1367422"/>
    <lineage>
        <taxon>Eukaryota</taxon>
        <taxon>Fungi</taxon>
        <taxon>Dikarya</taxon>
        <taxon>Ascomycota</taxon>
        <taxon>Pezizomycotina</taxon>
        <taxon>Eurotiomycetes</taxon>
        <taxon>Chaetothyriomycetidae</taxon>
        <taxon>Chaetothyriales</taxon>
        <taxon>Herpotrichiellaceae</taxon>
        <taxon>Fonsecaea</taxon>
    </lineage>
</organism>
<dbReference type="RefSeq" id="XP_018697846.1">
    <property type="nucleotide sequence ID" value="XM_018831967.1"/>
</dbReference>
<dbReference type="AlphaFoldDB" id="A0A178ZXD7"/>
<dbReference type="Pfam" id="PF00134">
    <property type="entry name" value="Cyclin_N"/>
    <property type="match status" value="1"/>
</dbReference>
<dbReference type="Proteomes" id="UP000078343">
    <property type="component" value="Unassembled WGS sequence"/>
</dbReference>
<evidence type="ECO:0000313" key="8">
    <source>
        <dbReference type="EMBL" id="OAP64479.1"/>
    </source>
</evidence>
<evidence type="ECO:0000256" key="6">
    <source>
        <dbReference type="SAM" id="MobiDB-lite"/>
    </source>
</evidence>
<accession>A0A178ZXD7</accession>
<comment type="function">
    <text evidence="4">Component of the SRB8-11 complex. The SRB8-11 complex is a regulatory module of the Mediator complex which is itself involved in regulation of basal and activated RNA polymerase II-dependent transcription. The SRB8-11 complex may be involved in the transcriptional repression of a subset of genes regulated by Mediator. It may inhibit the association of the Mediator complex with RNA polymerase II to form the holoenzyme complex. The SRB8-11 complex phosphorylates the C-terminal domain (CTD) of the largest subunit of RNA polymerase II.</text>
</comment>
<dbReference type="InterPro" id="IPR031658">
    <property type="entry name" value="Cyclin_C_2"/>
</dbReference>
<dbReference type="InterPro" id="IPR043198">
    <property type="entry name" value="Cyclin/Ssn8"/>
</dbReference>
<dbReference type="Gene3D" id="1.10.472.10">
    <property type="entry name" value="Cyclin-like"/>
    <property type="match status" value="1"/>
</dbReference>
<dbReference type="SMART" id="SM00385">
    <property type="entry name" value="CYCLIN"/>
    <property type="match status" value="1"/>
</dbReference>
<evidence type="ECO:0000256" key="4">
    <source>
        <dbReference type="ARBA" id="ARBA00025278"/>
    </source>
</evidence>
<reference evidence="8 9" key="1">
    <citation type="submission" date="2016-04" db="EMBL/GenBank/DDBJ databases">
        <title>Draft genome of Fonsecaea erecta CBS 125763.</title>
        <authorList>
            <person name="Weiss V.A."/>
            <person name="Vicente V.A."/>
            <person name="Raittz R.T."/>
            <person name="Moreno L.F."/>
            <person name="De Souza E.M."/>
            <person name="Pedrosa F.O."/>
            <person name="Steffens M.B."/>
            <person name="Faoro H."/>
            <person name="Tadra-Sfeir M.Z."/>
            <person name="Najafzadeh M.J."/>
            <person name="Felipe M.S."/>
            <person name="Teixeira M."/>
            <person name="Sun J."/>
            <person name="Xi L."/>
            <person name="Gomes R."/>
            <person name="De Azevedo C.M."/>
            <person name="Salgado C.G."/>
            <person name="Da Silva M.B."/>
            <person name="Nascimento M.F."/>
            <person name="Queiroz-Telles F."/>
            <person name="Attili D.S."/>
            <person name="Gorbushina A."/>
        </authorList>
    </citation>
    <scope>NUCLEOTIDE SEQUENCE [LARGE SCALE GENOMIC DNA]</scope>
    <source>
        <strain evidence="8 9">CBS 125763</strain>
    </source>
</reference>
<dbReference type="InterPro" id="IPR036915">
    <property type="entry name" value="Cyclin-like_sf"/>
</dbReference>
<protein>
    <recommendedName>
        <fullName evidence="2">RNA polymerase II holoenzyme cyclin-like subunit</fullName>
    </recommendedName>
</protein>
<comment type="caution">
    <text evidence="8">The sequence shown here is derived from an EMBL/GenBank/DDBJ whole genome shotgun (WGS) entry which is preliminary data.</text>
</comment>
<dbReference type="STRING" id="1367422.A0A178ZXD7"/>
<evidence type="ECO:0000256" key="5">
    <source>
        <dbReference type="RuleBase" id="RU000383"/>
    </source>
</evidence>
<evidence type="ECO:0000313" key="9">
    <source>
        <dbReference type="Proteomes" id="UP000078343"/>
    </source>
</evidence>
<dbReference type="CDD" id="cd20525">
    <property type="entry name" value="CYCLIN_CCNH_rpt2"/>
    <property type="match status" value="1"/>
</dbReference>